<feature type="region of interest" description="Disordered" evidence="13">
    <location>
        <begin position="139"/>
        <end position="174"/>
    </location>
</feature>
<dbReference type="Pfam" id="PF00106">
    <property type="entry name" value="adh_short"/>
    <property type="match status" value="1"/>
</dbReference>
<dbReference type="InterPro" id="IPR020904">
    <property type="entry name" value="Sc_DH/Rdtase_CS"/>
</dbReference>
<evidence type="ECO:0000256" key="10">
    <source>
        <dbReference type="ARBA" id="ARBA00047817"/>
    </source>
</evidence>
<evidence type="ECO:0000256" key="9">
    <source>
        <dbReference type="ARBA" id="ARBA00047650"/>
    </source>
</evidence>
<sequence length="624" mass="66431">MRGGPGPPWGSPAAERVPGCHGGDNRGVSLVGGQLPVLLVAQIDTGAGGTACWKWGQGVVRGMGNGVGTSGAAARRAPSRAEVSQNELHLCRAKPRRSELNWDGMGWDGMGWDGMGWDGMGWDGMGWDGMGRDGTGWARAVAHRSEPSSAQPTPSRSHPLRSEPRRPPRCPRSVPANFSHWRGCGSSAPLRAFITGGAAAARGREALPVPVPVPVLGGLPAAAAGGSGGSGGGGRRRMERAERWAYGALWAALGGSLVLRAARRDVVLSRALLVPLALLAALQSLCRACLPLPLGLALAAAASCLLLRRAPPRRLLPVAGRAVLVTGCDSGFGQATARHLDALGFRVFASVLDPRGPGAQELQKSCSPRLTLLQMDLTKPEDIQRVLQHIQAHTNSSGLWGLVNNAGFNDIIADAELSPLGNFRTCMEVNFFGSLELTKGLLPLLRSAGGRIVTVSSPAGDLPFPCLAAYGASKAALSLLMDTFRSELQPWGVKVSLILPGYFKTGTCDPAFWNLQKQQLVARLPQELLQAYGEDYVEEINRQFIQFMKVAVEDLSAVVNSITDGLLAANPAVRYYPGQGLGLMYFIHRYLPYFVRDLFLKGLFINPKLPRALRPEQHTAAKEA</sequence>
<dbReference type="OMA" id="WARAVAH"/>
<comment type="catalytic activity">
    <reaction evidence="11">
        <text>11beta,17beta-dihydroxyandrost-4-ene-3-one + NAD(+) = 17beta-hydroxyandrost-4-ene-3,11-dione + NADH + H(+)</text>
        <dbReference type="Rhea" id="RHEA:69368"/>
        <dbReference type="ChEBI" id="CHEBI:15378"/>
        <dbReference type="ChEBI" id="CHEBI:34133"/>
        <dbReference type="ChEBI" id="CHEBI:57540"/>
        <dbReference type="ChEBI" id="CHEBI:57945"/>
        <dbReference type="ChEBI" id="CHEBI:81481"/>
    </reaction>
    <physiologicalReaction direction="left-to-right" evidence="11">
        <dbReference type="Rhea" id="RHEA:69369"/>
    </physiologicalReaction>
</comment>
<dbReference type="SMART" id="SM00822">
    <property type="entry name" value="PKS_KR"/>
    <property type="match status" value="1"/>
</dbReference>
<accession>A0A493T1H0</accession>
<dbReference type="GO" id="GO:0070523">
    <property type="term" value="F:11-beta-hydroxysteroid dehydrogenase (NAD+) activity"/>
    <property type="evidence" value="ECO:0007669"/>
    <property type="project" value="TreeGrafter"/>
</dbReference>
<dbReference type="PANTHER" id="PTHR43313">
    <property type="entry name" value="SHORT-CHAIN DEHYDROGENASE/REDUCTASE FAMILY 9C"/>
    <property type="match status" value="1"/>
</dbReference>
<dbReference type="PRINTS" id="PR00081">
    <property type="entry name" value="GDHRDH"/>
</dbReference>
<evidence type="ECO:0000256" key="11">
    <source>
        <dbReference type="ARBA" id="ARBA00048218"/>
    </source>
</evidence>
<dbReference type="Gene3D" id="3.40.50.720">
    <property type="entry name" value="NAD(P)-binding Rossmann-like Domain"/>
    <property type="match status" value="1"/>
</dbReference>
<reference evidence="15" key="2">
    <citation type="submission" date="2025-08" db="UniProtKB">
        <authorList>
            <consortium name="Ensembl"/>
        </authorList>
    </citation>
    <scope>IDENTIFICATION</scope>
</reference>
<evidence type="ECO:0000256" key="2">
    <source>
        <dbReference type="ARBA" id="ARBA00006484"/>
    </source>
</evidence>
<name>A0A493T1H0_ANAPP</name>
<evidence type="ECO:0000256" key="12">
    <source>
        <dbReference type="ARBA" id="ARBA00048774"/>
    </source>
</evidence>
<dbReference type="PROSITE" id="PS00061">
    <property type="entry name" value="ADH_SHORT"/>
    <property type="match status" value="1"/>
</dbReference>
<evidence type="ECO:0000256" key="7">
    <source>
        <dbReference type="ARBA" id="ARBA00041540"/>
    </source>
</evidence>
<dbReference type="GO" id="GO:0008211">
    <property type="term" value="P:glucocorticoid metabolic process"/>
    <property type="evidence" value="ECO:0007669"/>
    <property type="project" value="TreeGrafter"/>
</dbReference>
<evidence type="ECO:0000313" key="16">
    <source>
        <dbReference type="Proteomes" id="UP000016666"/>
    </source>
</evidence>
<dbReference type="AlphaFoldDB" id="A0A493T1H0"/>
<evidence type="ECO:0000256" key="4">
    <source>
        <dbReference type="ARBA" id="ARBA00023098"/>
    </source>
</evidence>
<feature type="region of interest" description="Disordered" evidence="13">
    <location>
        <begin position="1"/>
        <end position="21"/>
    </location>
</feature>
<feature type="compositionally biased region" description="Pro residues" evidence="13">
    <location>
        <begin position="1"/>
        <end position="10"/>
    </location>
</feature>
<comment type="catalytic activity">
    <reaction evidence="10">
        <text>an 11beta-hydroxysteroid + NAD(+) = an 11-oxosteroid + NADH + H(+)</text>
        <dbReference type="Rhea" id="RHEA:53116"/>
        <dbReference type="ChEBI" id="CHEBI:15378"/>
        <dbReference type="ChEBI" id="CHEBI:35346"/>
        <dbReference type="ChEBI" id="CHEBI:47787"/>
        <dbReference type="ChEBI" id="CHEBI:57540"/>
        <dbReference type="ChEBI" id="CHEBI:57945"/>
    </reaction>
    <physiologicalReaction direction="left-to-right" evidence="10">
        <dbReference type="Rhea" id="RHEA:53117"/>
    </physiologicalReaction>
</comment>
<reference evidence="15 16" key="1">
    <citation type="submission" date="2017-10" db="EMBL/GenBank/DDBJ databases">
        <title>A new Pekin duck reference genome.</title>
        <authorList>
            <person name="Hou Z.-C."/>
            <person name="Zhou Z.-K."/>
            <person name="Zhu F."/>
            <person name="Hou S.-S."/>
        </authorList>
    </citation>
    <scope>NUCLEOTIDE SEQUENCE [LARGE SCALE GENOMIC DNA]</scope>
</reference>
<dbReference type="GeneTree" id="ENSGT00940000159716"/>
<evidence type="ECO:0000259" key="14">
    <source>
        <dbReference type="SMART" id="SM00822"/>
    </source>
</evidence>
<keyword evidence="4" id="KW-0443">Lipid metabolism</keyword>
<feature type="domain" description="Ketoreductase" evidence="14">
    <location>
        <begin position="321"/>
        <end position="506"/>
    </location>
</feature>
<protein>
    <recommendedName>
        <fullName evidence="6">11-beta-hydroxysteroid dehydrogenase type 2</fullName>
    </recommendedName>
    <alternativeName>
        <fullName evidence="7">Corticosteroid 11-beta-dehydrogenase isozyme 2</fullName>
    </alternativeName>
    <alternativeName>
        <fullName evidence="8">NAD-dependent 11-beta-hydroxysteroid dehydrogenase</fullName>
    </alternativeName>
</protein>
<evidence type="ECO:0000256" key="6">
    <source>
        <dbReference type="ARBA" id="ARBA00040320"/>
    </source>
</evidence>
<dbReference type="STRING" id="8840.ENSAPLP00000019789"/>
<comment type="catalytic activity">
    <reaction evidence="9">
        <text>11beta-hydroxyandrost-4-ene-3,17-dione + NAD(+) = androst-4-ene-3,11,17-trione + NADH + H(+)</text>
        <dbReference type="Rhea" id="RHEA:69408"/>
        <dbReference type="ChEBI" id="CHEBI:2495"/>
        <dbReference type="ChEBI" id="CHEBI:15378"/>
        <dbReference type="ChEBI" id="CHEBI:27967"/>
        <dbReference type="ChEBI" id="CHEBI:57540"/>
        <dbReference type="ChEBI" id="CHEBI:57945"/>
    </reaction>
    <physiologicalReaction direction="left-to-right" evidence="9">
        <dbReference type="Rhea" id="RHEA:69409"/>
    </physiologicalReaction>
</comment>
<dbReference type="Ensembl" id="ENSAPLT00000044603.1">
    <property type="protein sequence ID" value="ENSAPLP00000019789.1"/>
    <property type="gene ID" value="ENSAPLG00000022410.1"/>
</dbReference>
<reference evidence="15" key="3">
    <citation type="submission" date="2025-09" db="UniProtKB">
        <authorList>
            <consortium name="Ensembl"/>
        </authorList>
    </citation>
    <scope>IDENTIFICATION</scope>
</reference>
<keyword evidence="3" id="KW-0560">Oxidoreductase</keyword>
<keyword evidence="5" id="KW-0753">Steroid metabolism</keyword>
<comment type="catalytic activity">
    <reaction evidence="12">
        <text>corticosterone + NAD(+) = 11-dehydrocorticosterone + NADH + H(+)</text>
        <dbReference type="Rhea" id="RHEA:42204"/>
        <dbReference type="ChEBI" id="CHEBI:15378"/>
        <dbReference type="ChEBI" id="CHEBI:16827"/>
        <dbReference type="ChEBI" id="CHEBI:57540"/>
        <dbReference type="ChEBI" id="CHEBI:57945"/>
        <dbReference type="ChEBI" id="CHEBI:78600"/>
    </reaction>
    <physiologicalReaction direction="left-to-right" evidence="12">
        <dbReference type="Rhea" id="RHEA:42205"/>
    </physiologicalReaction>
</comment>
<proteinExistence type="inferred from homology"/>
<dbReference type="SUPFAM" id="SSF51735">
    <property type="entry name" value="NAD(P)-binding Rossmann-fold domains"/>
    <property type="match status" value="1"/>
</dbReference>
<evidence type="ECO:0000313" key="15">
    <source>
        <dbReference type="Ensembl" id="ENSAPLP00000019789.1"/>
    </source>
</evidence>
<comment type="similarity">
    <text evidence="2">Belongs to the short-chain dehydrogenases/reductases (SDR) family.</text>
</comment>
<organism evidence="15 16">
    <name type="scientific">Anas platyrhynchos platyrhynchos</name>
    <name type="common">Northern mallard</name>
    <dbReference type="NCBI Taxonomy" id="8840"/>
    <lineage>
        <taxon>Eukaryota</taxon>
        <taxon>Metazoa</taxon>
        <taxon>Chordata</taxon>
        <taxon>Craniata</taxon>
        <taxon>Vertebrata</taxon>
        <taxon>Euteleostomi</taxon>
        <taxon>Archelosauria</taxon>
        <taxon>Archosauria</taxon>
        <taxon>Dinosauria</taxon>
        <taxon>Saurischia</taxon>
        <taxon>Theropoda</taxon>
        <taxon>Coelurosauria</taxon>
        <taxon>Aves</taxon>
        <taxon>Neognathae</taxon>
        <taxon>Galloanserae</taxon>
        <taxon>Anseriformes</taxon>
        <taxon>Anatidae</taxon>
        <taxon>Anatinae</taxon>
        <taxon>Anas</taxon>
    </lineage>
</organism>
<evidence type="ECO:0000256" key="5">
    <source>
        <dbReference type="ARBA" id="ARBA00023221"/>
    </source>
</evidence>
<evidence type="ECO:0000256" key="13">
    <source>
        <dbReference type="SAM" id="MobiDB-lite"/>
    </source>
</evidence>
<dbReference type="FunFam" id="3.40.50.720:FF:000074">
    <property type="entry name" value="Retinol dehydrogenase type 1"/>
    <property type="match status" value="1"/>
</dbReference>
<dbReference type="InterPro" id="IPR057326">
    <property type="entry name" value="KR_dom"/>
</dbReference>
<evidence type="ECO:0000256" key="3">
    <source>
        <dbReference type="ARBA" id="ARBA00023002"/>
    </source>
</evidence>
<dbReference type="PANTHER" id="PTHR43313:SF2">
    <property type="entry name" value="11-BETA-HYDROXYSTEROID DEHYDROGENASE TYPE 2"/>
    <property type="match status" value="1"/>
</dbReference>
<evidence type="ECO:0000256" key="8">
    <source>
        <dbReference type="ARBA" id="ARBA00042028"/>
    </source>
</evidence>
<dbReference type="InterPro" id="IPR002347">
    <property type="entry name" value="SDR_fam"/>
</dbReference>
<evidence type="ECO:0000256" key="1">
    <source>
        <dbReference type="ARBA" id="ARBA00004854"/>
    </source>
</evidence>
<dbReference type="InterPro" id="IPR036291">
    <property type="entry name" value="NAD(P)-bd_dom_sf"/>
</dbReference>
<dbReference type="Proteomes" id="UP000016666">
    <property type="component" value="Chromosome 12"/>
</dbReference>
<comment type="pathway">
    <text evidence="1">Steroid metabolism.</text>
</comment>
<keyword evidence="16" id="KW-1185">Reference proteome</keyword>
<gene>
    <name evidence="15" type="primary">HSD11B2</name>
</gene>